<evidence type="ECO:0000313" key="7">
    <source>
        <dbReference type="EMBL" id="KAK5650229.1"/>
    </source>
</evidence>
<keyword evidence="4 6" id="KW-1133">Transmembrane helix</keyword>
<dbReference type="PANTHER" id="PTHR12385">
    <property type="entry name" value="CHOLINE TRANSPORTER-LIKE (SLC FAMILY 44)"/>
    <property type="match status" value="1"/>
</dbReference>
<name>A0AAN7VTV0_9COLE</name>
<reference evidence="7 8" key="1">
    <citation type="journal article" date="2024" name="Insects">
        <title>An Improved Chromosome-Level Genome Assembly of the Firefly Pyrocoelia pectoralis.</title>
        <authorList>
            <person name="Fu X."/>
            <person name="Meyer-Rochow V.B."/>
            <person name="Ballantyne L."/>
            <person name="Zhu X."/>
        </authorList>
    </citation>
    <scope>NUCLEOTIDE SEQUENCE [LARGE SCALE GENOMIC DNA]</scope>
    <source>
        <strain evidence="7">XCY_ONT2</strain>
    </source>
</reference>
<evidence type="ECO:0000256" key="5">
    <source>
        <dbReference type="ARBA" id="ARBA00023136"/>
    </source>
</evidence>
<dbReference type="AlphaFoldDB" id="A0AAN7VTV0"/>
<gene>
    <name evidence="7" type="ORF">RI129_001258</name>
</gene>
<comment type="function">
    <text evidence="6">Choline transporter.</text>
</comment>
<comment type="subcellular location">
    <subcellularLocation>
        <location evidence="6">Cell membrane</location>
        <topology evidence="6">Multi-pass membrane protein</topology>
    </subcellularLocation>
    <subcellularLocation>
        <location evidence="1">Membrane</location>
        <topology evidence="1">Multi-pass membrane protein</topology>
    </subcellularLocation>
</comment>
<feature type="transmembrane region" description="Helical" evidence="6">
    <location>
        <begin position="338"/>
        <end position="363"/>
    </location>
</feature>
<sequence length="673" mass="76165">MGCCTSKPTAPFDEKGSDRGCTDVFWLIIYILFWTLMILVAAFSFVYGNPLRIVNGYDSFGNICGTKNNKYVGSLELSGRDMSGRPHLLYYDIRELKLCLKICIKECPTRTITTMDDLYNYYLQTHNDICKYDFNYNSLKNINIPDKSGLSTKLGPCPKLPVYESEPILNRCVPKLLGDVTNGLLSGFYDLLNSWDTMEQILGDLYNSWHQILGLVFVSLIVSLVTVALLHLLASVVSYIVMILVSIACIGGTGFLWYTYYDIRVNNASHTNKLIPVLAETTKNETTFLWFAIASSIITVVILLLIVFTRKQVDFLSNLFKETSNCLLHIPSLFLQPIITFVFLLAFFAFWIVVMLCLTTAYYPGQSSVNSSVQTGPEIKMLPNTNQSDLSRLVGQISFPELKKFTEIQYVDPLWVKYMWWVYFIGLVWTSEFIMACQQMVIAGSVAHWYYRNKYNNRGSHVTYAICKLLKYHLGSVALGSLLITIFKIPRLILTYLHTKLQASKNKGSECAKCGLKCCICCFYCLEKFIRYINHNAYTVIAIDGSNFCSAAATAFQVLTSHILQVATINGIGDFILFLGKVFVTAFTGTLGLYFFRNNPKLSFYAAPTIIVCIFSFFVAHCILSLYEMVLDTIYLCMCQNSEDAPEGMRLENLTSKNNTAPMPQEFENIPIK</sequence>
<organism evidence="7 8">
    <name type="scientific">Pyrocoelia pectoralis</name>
    <dbReference type="NCBI Taxonomy" id="417401"/>
    <lineage>
        <taxon>Eukaryota</taxon>
        <taxon>Metazoa</taxon>
        <taxon>Ecdysozoa</taxon>
        <taxon>Arthropoda</taxon>
        <taxon>Hexapoda</taxon>
        <taxon>Insecta</taxon>
        <taxon>Pterygota</taxon>
        <taxon>Neoptera</taxon>
        <taxon>Endopterygota</taxon>
        <taxon>Coleoptera</taxon>
        <taxon>Polyphaga</taxon>
        <taxon>Elateriformia</taxon>
        <taxon>Elateroidea</taxon>
        <taxon>Lampyridae</taxon>
        <taxon>Lampyrinae</taxon>
        <taxon>Pyrocoelia</taxon>
    </lineage>
</organism>
<evidence type="ECO:0000256" key="2">
    <source>
        <dbReference type="ARBA" id="ARBA00007168"/>
    </source>
</evidence>
<feature type="transmembrane region" description="Helical" evidence="6">
    <location>
        <begin position="239"/>
        <end position="260"/>
    </location>
</feature>
<evidence type="ECO:0000256" key="3">
    <source>
        <dbReference type="ARBA" id="ARBA00022692"/>
    </source>
</evidence>
<dbReference type="InterPro" id="IPR007603">
    <property type="entry name" value="Choline_transptr-like"/>
</dbReference>
<dbReference type="Pfam" id="PF04515">
    <property type="entry name" value="Choline_transpo"/>
    <property type="match status" value="1"/>
</dbReference>
<dbReference type="GO" id="GO:0022857">
    <property type="term" value="F:transmembrane transporter activity"/>
    <property type="evidence" value="ECO:0007669"/>
    <property type="project" value="UniProtKB-UniRule"/>
</dbReference>
<keyword evidence="3 6" id="KW-0812">Transmembrane</keyword>
<feature type="transmembrane region" description="Helical" evidence="6">
    <location>
        <begin position="472"/>
        <end position="494"/>
    </location>
</feature>
<dbReference type="Proteomes" id="UP001329430">
    <property type="component" value="Chromosome 1"/>
</dbReference>
<feature type="transmembrane region" description="Helical" evidence="6">
    <location>
        <begin position="212"/>
        <end position="232"/>
    </location>
</feature>
<comment type="caution">
    <text evidence="7">The sequence shown here is derived from an EMBL/GenBank/DDBJ whole genome shotgun (WGS) entry which is preliminary data.</text>
</comment>
<evidence type="ECO:0000256" key="4">
    <source>
        <dbReference type="ARBA" id="ARBA00022989"/>
    </source>
</evidence>
<dbReference type="GO" id="GO:0005886">
    <property type="term" value="C:plasma membrane"/>
    <property type="evidence" value="ECO:0007669"/>
    <property type="project" value="UniProtKB-SubCell"/>
</dbReference>
<feature type="transmembrane region" description="Helical" evidence="6">
    <location>
        <begin position="288"/>
        <end position="308"/>
    </location>
</feature>
<feature type="transmembrane region" description="Helical" evidence="6">
    <location>
        <begin position="420"/>
        <end position="451"/>
    </location>
</feature>
<dbReference type="PANTHER" id="PTHR12385:SF12">
    <property type="entry name" value="CHOLINE TRANSPORTER-LIKE PROTEIN"/>
    <property type="match status" value="1"/>
</dbReference>
<evidence type="ECO:0000256" key="6">
    <source>
        <dbReference type="RuleBase" id="RU368066"/>
    </source>
</evidence>
<proteinExistence type="inferred from homology"/>
<protein>
    <recommendedName>
        <fullName evidence="6">Choline transporter-like protein</fullName>
    </recommendedName>
</protein>
<evidence type="ECO:0000256" key="1">
    <source>
        <dbReference type="ARBA" id="ARBA00004141"/>
    </source>
</evidence>
<keyword evidence="8" id="KW-1185">Reference proteome</keyword>
<feature type="transmembrane region" description="Helical" evidence="6">
    <location>
        <begin position="603"/>
        <end position="627"/>
    </location>
</feature>
<keyword evidence="5 6" id="KW-0472">Membrane</keyword>
<feature type="transmembrane region" description="Helical" evidence="6">
    <location>
        <begin position="24"/>
        <end position="47"/>
    </location>
</feature>
<evidence type="ECO:0000313" key="8">
    <source>
        <dbReference type="Proteomes" id="UP001329430"/>
    </source>
</evidence>
<accession>A0AAN7VTV0</accession>
<dbReference type="EMBL" id="JAVRBK010000001">
    <property type="protein sequence ID" value="KAK5650229.1"/>
    <property type="molecule type" value="Genomic_DNA"/>
</dbReference>
<feature type="transmembrane region" description="Helical" evidence="6">
    <location>
        <begin position="575"/>
        <end position="596"/>
    </location>
</feature>
<comment type="similarity">
    <text evidence="2 6">Belongs to the CTL (choline transporter-like) family.</text>
</comment>